<feature type="domain" description="Fibronectin type-III" evidence="5">
    <location>
        <begin position="1553"/>
        <end position="1646"/>
    </location>
</feature>
<dbReference type="Proteomes" id="UP000573729">
    <property type="component" value="Unassembled WGS sequence"/>
</dbReference>
<dbReference type="Gene3D" id="2.60.40.10">
    <property type="entry name" value="Immunoglobulins"/>
    <property type="match status" value="4"/>
</dbReference>
<keyword evidence="7" id="KW-1185">Reference proteome</keyword>
<accession>A0A7W7FHJ2</accession>
<dbReference type="PROSITE" id="PS50853">
    <property type="entry name" value="FN3"/>
    <property type="match status" value="3"/>
</dbReference>
<sequence length="2031" mass="213238">MKSFAWLRARPRTLASIGAVTTAAVAIGVLAITYEGEPTTEVDLNDGGVWLTKQSSLLVGHFNNESRLLDGGLRTLSAEYDIQQAGSRILVTDQTEATVTAVDPARVALSDSADLGPGAQVALGGPTVAVVDEAGALRVGAFSSIGTVGKEAGDPIAELGKGAVATVSTSGIAYAFAPETGILSAYGQGGDGTMVETAQRELEGIDPDHTVTISAVGDVSLVLDNDTWTLYSSDGLETEVPADSVLQQPSNATDAVTLSTPTELVRVPLGGGEPTRVDSGAEGTAAQPVYVAGCAYGAWSGSGAFVRDCAGEGSDVVETIEGVDATSDLRFRVNRDVVVLNDVFGGAAWMASDALQQVDNWEDITPPEGEGEEEEETTEETIQTTLPERTEQNTDPIAKNDRYGVRPGRTTVLPVLENDLDADGDVLVATVENEPSFGEITPIYNGTALQIRLDDDASGTTSFTYSINDGRGGEDEARVDLTVSPLKENSPPVQKRTTAITVETGGVVSYNILTDWNDPDGDDIFLQEVTTDGGDEVEFTSDGQITYRAIGGLQGRKDIPVVVSDGSERTTGIARLDIRPLGTTLPVTNADHVVTRVDRPVTVSPLANDTSTGSEPLRLTRVDDVEGGRLTRDYPDASFTFESATPDTYYATYLASAGPNSSPGIVRIDVLPEEEDDRAPIAVRDVALLPAGGDVLVNVLGNDTDPAGGILVVQSVTAESDSGIAAAVLGHETIRISDQASLDQQVRLTYTVSNGSKSSQGEIIVIPVPAPAKLRPPIAVEDEVVVRVGDIVTIPVMENDYHPNGDEIHVSPELVPPLVDEEDGELFVSEDTLRFRAGSEPKTVTATYEVVDSTGQRDAGFVTIRILPLNDEANAAPRPRDVTVRTLSGSRVTVPIPLNGIDADGDSVELVGPASAPSKGRVVSVGADSFVYEAFEDSVGVDRFQYRVRDNLGKEATARVEVGIAPAESSNQAPYAVRDTITVRPGRQVAVDVLANDSDPDGDAFGFAENAVDVPDVSGLDAEVSGEQLLITAPDEPMQTSVLYTIADARGLEATTSVQITVDPDVPLMRPIARDDRVLAEDVAEDGTVTIDVLANDDDPDGTRAVLEVTLGDGGDAARVLGDGSVRLTVRDERQVITYAIRDEDDLVASAFIHVPALNDLPPTLLSTTPLEVDSGETVELPLSEYVQAVGGKDVVITEAAKVVAAHSNGANLVKDQSTLVYTSADRYFGADALTFEVTDGTGPDDPEGRKATLTIPITVLPPENQQPTMTGASMSVAPGEDAAVLGLTELASDPDPGDELTFSLASDAPAGVDASVSDGALRVSADANVEKGTRFSLTVQVTDGETEPVEATIAVTITASTRELASVNDDIVEQADQGETVSVNVLRNDVNPFPDTPLKIVGTELETGQADVSAAGTDVNITTASDFVGTVVVRYTVQDKTEDADRNVDGRVRVIVQGRPDAPGKPTVTAVESRTVVLSWTPPVDNGRPISSYTVTSTAGGYERQCSSTTCTLDGLTNNVEYNFVVTATNSVGESDPSVPSETARPDQRPDQPAPPTLQFGDRKLDVSWVTPRTEGSPVENFTLEISPAPPSGVTQKTGVTGESTTWDGLQNGTAYQVRVRAHNRAPEPSDFSQWSSPMIPAAPPAAPGAPTVARIEPVGNQAQMRVSWNQPAENGDPIAGYELNVLRGGSVVNTISVPASQTSQAVVVDTSQSDYTYTVRASNKAGWGDLSPQSAPRRAFTAPGAPTSVAAAAGNNQVSVTWQPGASNGANAGEIRYQYNVNGTGWRADWVSGGSSNSGTVGNGAVNNNGQYTIQVRAVATADGSTYEGAASAASNQVAPYGPIGNPSAKATANDRTITMTWSSPARNGRDIKTEIRTGDGRGWRTVAASGTETYNVPYSTTRTLDVRTTAAGQTTTASDSARSVDEPPPPQPKVWVTRGGAAGSCVNGCYRFVMNTENFPAGNYNVMCRYNNGSRDLNVSGTAWSYSVPANGQITLQCYLGADGYDVWVDIQGWGGAVDTEKRWWPRG</sequence>
<comment type="caution">
    <text evidence="6">The sequence shown here is derived from an EMBL/GenBank/DDBJ whole genome shotgun (WGS) entry which is preliminary data.</text>
</comment>
<dbReference type="EMBL" id="JACHMD010000001">
    <property type="protein sequence ID" value="MBB4665360.1"/>
    <property type="molecule type" value="Genomic_DNA"/>
</dbReference>
<evidence type="ECO:0000256" key="4">
    <source>
        <dbReference type="SAM" id="MobiDB-lite"/>
    </source>
</evidence>
<dbReference type="InterPro" id="IPR015919">
    <property type="entry name" value="Cadherin-like_sf"/>
</dbReference>
<dbReference type="RefSeq" id="WP_184214198.1">
    <property type="nucleotide sequence ID" value="NZ_JACHMD010000001.1"/>
</dbReference>
<dbReference type="Gene3D" id="2.60.40.60">
    <property type="entry name" value="Cadherins"/>
    <property type="match status" value="1"/>
</dbReference>
<feature type="domain" description="Fibronectin type-III" evidence="5">
    <location>
        <begin position="1463"/>
        <end position="1550"/>
    </location>
</feature>
<feature type="domain" description="Fibronectin type-III" evidence="5">
    <location>
        <begin position="1648"/>
        <end position="1746"/>
    </location>
</feature>
<proteinExistence type="predicted"/>
<organism evidence="6 7">
    <name type="scientific">Microbacterium marinum</name>
    <dbReference type="NCBI Taxonomy" id="421115"/>
    <lineage>
        <taxon>Bacteria</taxon>
        <taxon>Bacillati</taxon>
        <taxon>Actinomycetota</taxon>
        <taxon>Actinomycetes</taxon>
        <taxon>Micrococcales</taxon>
        <taxon>Microbacteriaceae</taxon>
        <taxon>Microbacterium</taxon>
    </lineage>
</organism>
<feature type="compositionally biased region" description="Polar residues" evidence="4">
    <location>
        <begin position="1594"/>
        <end position="1610"/>
    </location>
</feature>
<dbReference type="SMART" id="SM00060">
    <property type="entry name" value="FN3"/>
    <property type="match status" value="4"/>
</dbReference>
<dbReference type="SUPFAM" id="SSF49265">
    <property type="entry name" value="Fibronectin type III"/>
    <property type="match status" value="3"/>
</dbReference>
<dbReference type="GO" id="GO:0005509">
    <property type="term" value="F:calcium ion binding"/>
    <property type="evidence" value="ECO:0007669"/>
    <property type="project" value="InterPro"/>
</dbReference>
<dbReference type="NCBIfam" id="NF012211">
    <property type="entry name" value="tand_rpt_95"/>
    <property type="match status" value="2"/>
</dbReference>
<dbReference type="Pfam" id="PF00041">
    <property type="entry name" value="fn3"/>
    <property type="match status" value="3"/>
</dbReference>
<feature type="compositionally biased region" description="Polar residues" evidence="4">
    <location>
        <begin position="1532"/>
        <end position="1542"/>
    </location>
</feature>
<reference evidence="6 7" key="1">
    <citation type="submission" date="2020-08" db="EMBL/GenBank/DDBJ databases">
        <title>Sequencing the genomes of 1000 actinobacteria strains.</title>
        <authorList>
            <person name="Klenk H.-P."/>
        </authorList>
    </citation>
    <scope>NUCLEOTIDE SEQUENCE [LARGE SCALE GENOMIC DNA]</scope>
    <source>
        <strain evidence="6 7">DSM 24947</strain>
    </source>
</reference>
<evidence type="ECO:0000313" key="7">
    <source>
        <dbReference type="Proteomes" id="UP000573729"/>
    </source>
</evidence>
<dbReference type="CDD" id="cd11304">
    <property type="entry name" value="Cadherin_repeat"/>
    <property type="match status" value="1"/>
</dbReference>
<dbReference type="CDD" id="cd00063">
    <property type="entry name" value="FN3"/>
    <property type="match status" value="3"/>
</dbReference>
<keyword evidence="2" id="KW-0326">Glycosidase</keyword>
<feature type="region of interest" description="Disordered" evidence="4">
    <location>
        <begin position="1910"/>
        <end position="1934"/>
    </location>
</feature>
<keyword evidence="3" id="KW-0119">Carbohydrate metabolism</keyword>
<dbReference type="GO" id="GO:0016020">
    <property type="term" value="C:membrane"/>
    <property type="evidence" value="ECO:0007669"/>
    <property type="project" value="InterPro"/>
</dbReference>
<dbReference type="InterPro" id="IPR050964">
    <property type="entry name" value="Striated_Muscle_Regulatory"/>
</dbReference>
<keyword evidence="3" id="KW-0624">Polysaccharide degradation</keyword>
<dbReference type="Gene3D" id="2.60.40.3440">
    <property type="match status" value="1"/>
</dbReference>
<evidence type="ECO:0000256" key="2">
    <source>
        <dbReference type="ARBA" id="ARBA00023295"/>
    </source>
</evidence>
<keyword evidence="2" id="KW-0378">Hydrolase</keyword>
<feature type="region of interest" description="Disordered" evidence="4">
    <location>
        <begin position="1582"/>
        <end position="1610"/>
    </location>
</feature>
<dbReference type="InterPro" id="IPR003961">
    <property type="entry name" value="FN3_dom"/>
</dbReference>
<evidence type="ECO:0000256" key="1">
    <source>
        <dbReference type="ARBA" id="ARBA00022737"/>
    </source>
</evidence>
<feature type="region of interest" description="Disordered" evidence="4">
    <location>
        <begin position="1532"/>
        <end position="1561"/>
    </location>
</feature>
<keyword evidence="1" id="KW-0677">Repeat</keyword>
<gene>
    <name evidence="6" type="ORF">BKA24_000069</name>
</gene>
<feature type="compositionally biased region" description="Acidic residues" evidence="4">
    <location>
        <begin position="369"/>
        <end position="379"/>
    </location>
</feature>
<dbReference type="PANTHER" id="PTHR13817">
    <property type="entry name" value="TITIN"/>
    <property type="match status" value="1"/>
</dbReference>
<dbReference type="Pfam" id="PF17963">
    <property type="entry name" value="Big_9"/>
    <property type="match status" value="9"/>
</dbReference>
<dbReference type="InterPro" id="IPR036116">
    <property type="entry name" value="FN3_sf"/>
</dbReference>
<feature type="compositionally biased region" description="Polar residues" evidence="4">
    <location>
        <begin position="1913"/>
        <end position="1924"/>
    </location>
</feature>
<protein>
    <recommendedName>
        <fullName evidence="5">Fibronectin type-III domain-containing protein</fullName>
    </recommendedName>
</protein>
<evidence type="ECO:0000259" key="5">
    <source>
        <dbReference type="PROSITE" id="PS50853"/>
    </source>
</evidence>
<evidence type="ECO:0000256" key="3">
    <source>
        <dbReference type="ARBA" id="ARBA00023326"/>
    </source>
</evidence>
<dbReference type="PANTHER" id="PTHR13817:SF73">
    <property type="entry name" value="FIBRONECTIN TYPE-III DOMAIN-CONTAINING PROTEIN"/>
    <property type="match status" value="1"/>
</dbReference>
<evidence type="ECO:0000313" key="6">
    <source>
        <dbReference type="EMBL" id="MBB4665360.1"/>
    </source>
</evidence>
<name>A0A7W7FHJ2_9MICO</name>
<dbReference type="GO" id="GO:0000272">
    <property type="term" value="P:polysaccharide catabolic process"/>
    <property type="evidence" value="ECO:0007669"/>
    <property type="project" value="UniProtKB-KW"/>
</dbReference>
<dbReference type="InterPro" id="IPR013783">
    <property type="entry name" value="Ig-like_fold"/>
</dbReference>
<dbReference type="GO" id="GO:0016798">
    <property type="term" value="F:hydrolase activity, acting on glycosyl bonds"/>
    <property type="evidence" value="ECO:0007669"/>
    <property type="project" value="UniProtKB-KW"/>
</dbReference>
<dbReference type="SUPFAM" id="SSF49313">
    <property type="entry name" value="Cadherin-like"/>
    <property type="match status" value="1"/>
</dbReference>
<feature type="region of interest" description="Disordered" evidence="4">
    <location>
        <begin position="363"/>
        <end position="385"/>
    </location>
</feature>